<evidence type="ECO:0000259" key="1">
    <source>
        <dbReference type="Pfam" id="PF13358"/>
    </source>
</evidence>
<dbReference type="Gene3D" id="3.30.420.10">
    <property type="entry name" value="Ribonuclease H-like superfamily/Ribonuclease H"/>
    <property type="match status" value="1"/>
</dbReference>
<dbReference type="Pfam" id="PF13358">
    <property type="entry name" value="DDE_3"/>
    <property type="match status" value="1"/>
</dbReference>
<name>A0A380MPW1_9GAMM</name>
<protein>
    <recommendedName>
        <fullName evidence="1">Tc1-like transposase DDE domain-containing protein</fullName>
    </recommendedName>
</protein>
<dbReference type="GO" id="GO:0003676">
    <property type="term" value="F:nucleic acid binding"/>
    <property type="evidence" value="ECO:0007669"/>
    <property type="project" value="InterPro"/>
</dbReference>
<dbReference type="EMBL" id="UHIC01000001">
    <property type="protein sequence ID" value="SUO94625.1"/>
    <property type="molecule type" value="Genomic_DNA"/>
</dbReference>
<evidence type="ECO:0000313" key="2">
    <source>
        <dbReference type="EMBL" id="SUO94625.1"/>
    </source>
</evidence>
<keyword evidence="3" id="KW-1185">Reference proteome</keyword>
<sequence length="209" mass="24476">MDKTAQDKPIVYLDECGFKAFAHRPYGYSTKGQVCHGSDNWHLKNQSNAIGAIINGELFALRLYDGSINSDIFSHWVREALLPELPKNSVIVMDNAAFHKRSDIQAIIEEHGHEIVWLPPYSPDLNPIEKMWAWIKQIRKEWRMDCIDTLFFYLLWMDWILSDLTIEYAQFVFDNSTTSCSLYLLWIDWIISDLTIYKMLTRGAFNINF</sequence>
<dbReference type="PANTHER" id="PTHR46564:SF1">
    <property type="entry name" value="TRANSPOSASE"/>
    <property type="match status" value="1"/>
</dbReference>
<evidence type="ECO:0000313" key="3">
    <source>
        <dbReference type="Proteomes" id="UP000254601"/>
    </source>
</evidence>
<dbReference type="RefSeq" id="WP_245935967.1">
    <property type="nucleotide sequence ID" value="NZ_UHIC01000001.1"/>
</dbReference>
<dbReference type="PANTHER" id="PTHR46564">
    <property type="entry name" value="TRANSPOSASE"/>
    <property type="match status" value="1"/>
</dbReference>
<dbReference type="NCBIfam" id="NF033545">
    <property type="entry name" value="transpos_IS630"/>
    <property type="match status" value="1"/>
</dbReference>
<proteinExistence type="predicted"/>
<reference evidence="2 3" key="1">
    <citation type="submission" date="2018-06" db="EMBL/GenBank/DDBJ databases">
        <authorList>
            <consortium name="Pathogen Informatics"/>
            <person name="Doyle S."/>
        </authorList>
    </citation>
    <scope>NUCLEOTIDE SEQUENCE [LARGE SCALE GENOMIC DNA]</scope>
    <source>
        <strain evidence="2 3">NCTC13337</strain>
    </source>
</reference>
<dbReference type="Proteomes" id="UP000254601">
    <property type="component" value="Unassembled WGS sequence"/>
</dbReference>
<organism evidence="2 3">
    <name type="scientific">Suttonella ornithocola</name>
    <dbReference type="NCBI Taxonomy" id="279832"/>
    <lineage>
        <taxon>Bacteria</taxon>
        <taxon>Pseudomonadati</taxon>
        <taxon>Pseudomonadota</taxon>
        <taxon>Gammaproteobacteria</taxon>
        <taxon>Cardiobacteriales</taxon>
        <taxon>Cardiobacteriaceae</taxon>
        <taxon>Suttonella</taxon>
    </lineage>
</organism>
<feature type="domain" description="Tc1-like transposase DDE" evidence="1">
    <location>
        <begin position="9"/>
        <end position="150"/>
    </location>
</feature>
<dbReference type="InterPro" id="IPR012337">
    <property type="entry name" value="RNaseH-like_sf"/>
</dbReference>
<accession>A0A380MPW1</accession>
<dbReference type="InterPro" id="IPR036397">
    <property type="entry name" value="RNaseH_sf"/>
</dbReference>
<dbReference type="InterPro" id="IPR047655">
    <property type="entry name" value="Transpos_IS630-like"/>
</dbReference>
<dbReference type="AlphaFoldDB" id="A0A380MPW1"/>
<dbReference type="SUPFAM" id="SSF53098">
    <property type="entry name" value="Ribonuclease H-like"/>
    <property type="match status" value="1"/>
</dbReference>
<gene>
    <name evidence="2" type="ORF">NCTC13337_00847</name>
</gene>
<dbReference type="InterPro" id="IPR038717">
    <property type="entry name" value="Tc1-like_DDE_dom"/>
</dbReference>